<dbReference type="FunFam" id="1.10.3810.10:FF:000001">
    <property type="entry name" value="Penicillin-binding protein 1A"/>
    <property type="match status" value="1"/>
</dbReference>
<organism evidence="17 18">
    <name type="scientific">Kineosphaera limosa NBRC 100340</name>
    <dbReference type="NCBI Taxonomy" id="1184609"/>
    <lineage>
        <taxon>Bacteria</taxon>
        <taxon>Bacillati</taxon>
        <taxon>Actinomycetota</taxon>
        <taxon>Actinomycetes</taxon>
        <taxon>Micrococcales</taxon>
        <taxon>Dermatophilaceae</taxon>
        <taxon>Kineosphaera</taxon>
    </lineage>
</organism>
<dbReference type="Proteomes" id="UP000008366">
    <property type="component" value="Unassembled WGS sequence"/>
</dbReference>
<comment type="similarity">
    <text evidence="1">In the C-terminal section; belongs to the transpeptidase family.</text>
</comment>
<comment type="caution">
    <text evidence="17">The sequence shown here is derived from an EMBL/GenBank/DDBJ whole genome shotgun (WGS) entry which is preliminary data.</text>
</comment>
<evidence type="ECO:0000259" key="15">
    <source>
        <dbReference type="Pfam" id="PF00905"/>
    </source>
</evidence>
<dbReference type="Pfam" id="PF00905">
    <property type="entry name" value="Transpeptidase"/>
    <property type="match status" value="1"/>
</dbReference>
<keyword evidence="4" id="KW-0645">Protease</keyword>
<dbReference type="PANTHER" id="PTHR32282:SF34">
    <property type="entry name" value="PENICILLIN-BINDING PROTEIN 1A"/>
    <property type="match status" value="1"/>
</dbReference>
<dbReference type="PANTHER" id="PTHR32282">
    <property type="entry name" value="BINDING PROTEIN TRANSPEPTIDASE, PUTATIVE-RELATED"/>
    <property type="match status" value="1"/>
</dbReference>
<dbReference type="GO" id="GO:0008955">
    <property type="term" value="F:peptidoglycan glycosyltransferase activity"/>
    <property type="evidence" value="ECO:0007669"/>
    <property type="project" value="UniProtKB-EC"/>
</dbReference>
<dbReference type="eggNOG" id="COG0744">
    <property type="taxonomic scope" value="Bacteria"/>
</dbReference>
<evidence type="ECO:0000313" key="18">
    <source>
        <dbReference type="Proteomes" id="UP000008366"/>
    </source>
</evidence>
<evidence type="ECO:0000256" key="13">
    <source>
        <dbReference type="ARBA" id="ARBA00049902"/>
    </source>
</evidence>
<comment type="catalytic activity">
    <reaction evidence="12">
        <text>Preferential cleavage: (Ac)2-L-Lys-D-Ala-|-D-Ala. Also transpeptidation of peptidyl-alanyl moieties that are N-acyl substituents of D-alanine.</text>
        <dbReference type="EC" id="3.4.16.4"/>
    </reaction>
</comment>
<dbReference type="OrthoDB" id="9766909at2"/>
<evidence type="ECO:0000256" key="6">
    <source>
        <dbReference type="ARBA" id="ARBA00022679"/>
    </source>
</evidence>
<keyword evidence="10" id="KW-0511">Multifunctional enzyme</keyword>
<dbReference type="InterPro" id="IPR036950">
    <property type="entry name" value="PBP_transglycosylase"/>
</dbReference>
<dbReference type="GO" id="GO:0008658">
    <property type="term" value="F:penicillin binding"/>
    <property type="evidence" value="ECO:0007669"/>
    <property type="project" value="InterPro"/>
</dbReference>
<evidence type="ECO:0000313" key="17">
    <source>
        <dbReference type="EMBL" id="GAB95432.1"/>
    </source>
</evidence>
<evidence type="ECO:0000256" key="5">
    <source>
        <dbReference type="ARBA" id="ARBA00022676"/>
    </source>
</evidence>
<dbReference type="STRING" id="1184609.KILIM_019_00860"/>
<keyword evidence="11" id="KW-0961">Cell wall biogenesis/degradation</keyword>
<feature type="compositionally biased region" description="Gly residues" evidence="14">
    <location>
        <begin position="685"/>
        <end position="733"/>
    </location>
</feature>
<protein>
    <submittedName>
        <fullName evidence="17">Putative penicillin-binding protein</fullName>
    </submittedName>
</protein>
<evidence type="ECO:0000256" key="8">
    <source>
        <dbReference type="ARBA" id="ARBA00022960"/>
    </source>
</evidence>
<keyword evidence="7" id="KW-0378">Hydrolase</keyword>
<evidence type="ECO:0000259" key="16">
    <source>
        <dbReference type="Pfam" id="PF00912"/>
    </source>
</evidence>
<name>K6WTL1_9MICO</name>
<dbReference type="Gene3D" id="1.10.3810.10">
    <property type="entry name" value="Biosynthetic peptidoglycan transglycosylase-like"/>
    <property type="match status" value="1"/>
</dbReference>
<keyword evidence="9" id="KW-0573">Peptidoglycan synthesis</keyword>
<feature type="compositionally biased region" description="Low complexity" evidence="14">
    <location>
        <begin position="638"/>
        <end position="669"/>
    </location>
</feature>
<keyword evidence="5" id="KW-0328">Glycosyltransferase</keyword>
<dbReference type="GO" id="GO:0009252">
    <property type="term" value="P:peptidoglycan biosynthetic process"/>
    <property type="evidence" value="ECO:0007669"/>
    <property type="project" value="UniProtKB-KW"/>
</dbReference>
<dbReference type="GO" id="GO:0006508">
    <property type="term" value="P:proteolysis"/>
    <property type="evidence" value="ECO:0007669"/>
    <property type="project" value="UniProtKB-KW"/>
</dbReference>
<keyword evidence="6" id="KW-0808">Transferase</keyword>
<evidence type="ECO:0000256" key="4">
    <source>
        <dbReference type="ARBA" id="ARBA00022670"/>
    </source>
</evidence>
<dbReference type="GO" id="GO:0071555">
    <property type="term" value="P:cell wall organization"/>
    <property type="evidence" value="ECO:0007669"/>
    <property type="project" value="UniProtKB-KW"/>
</dbReference>
<evidence type="ECO:0000256" key="11">
    <source>
        <dbReference type="ARBA" id="ARBA00023316"/>
    </source>
</evidence>
<dbReference type="SUPFAM" id="SSF56601">
    <property type="entry name" value="beta-lactamase/transpeptidase-like"/>
    <property type="match status" value="1"/>
</dbReference>
<sequence>MTPKGILAIIGALFALGVLLVLAAFALVRVPDPNEAARAQTSIIYFADGQTEMHRFAEVNRESIPLSQVPKHVQEAMLAAEDRSFYENPGFSPTGIARAVWATVTGGPTQGGSTITQQYVKNYFLDQDQTVTRKARELIISIKIEQQQSKDQILENYLNTIYYGRGASGIEAAARAYFNKGAADLTVGEGALLASVIRGPSLYDPALGAKQEQNARDRVDYVLAGMVEQGWLTAAERAQVDFPEVAPPRQNAAPSGPNGYLVAMVKNELTQKIGLSEAEVDRGGLRITTTIAKQAQTDAITAVENNRPSGGRGDDVRVGLASIKPGDGAILAIYGGSDFRSQPYNSATQAQLQAGSTFKPFTLVAALEKGISTRTQLDGSSPAYFPEFRGGGNANGRVTNFGNASYGQVTLREATAKSINTAYAELNIDVGPQATKNVAVRMGLPENTAGLDDNYANVFGTASPRVIDMANAYATLAAQGKRAEPYIVQSVTSVDGTYAGWTASPQLTDAISPQVAADAVDAMTRVVREGTAVGASRLGRPAAGKTGTTTDNLAVWFDGFTPQAATAVALYMPDEQGNAQPLRGIGGRSELTGGTYPVQIWTAFMRELLSGQSVEDFPARAGVGDSEVRWVPPPAPSPTATATQTPTQTQTPTDTPTPTDTWSPTDVPTTPEPGDGDNGSPQPPGDGGDNGTGGGGGGGGRGGGGDGGGGGGGDDGGGEAANSGGQGGQGGTG</sequence>
<dbReference type="InterPro" id="IPR012338">
    <property type="entry name" value="Beta-lactam/transpept-like"/>
</dbReference>
<dbReference type="InterPro" id="IPR001460">
    <property type="entry name" value="PCN-bd_Tpept"/>
</dbReference>
<dbReference type="RefSeq" id="WP_006591964.1">
    <property type="nucleotide sequence ID" value="NZ_BAHD01000019.1"/>
</dbReference>
<accession>K6WTL1</accession>
<dbReference type="EMBL" id="BAHD01000019">
    <property type="protein sequence ID" value="GAB95432.1"/>
    <property type="molecule type" value="Genomic_DNA"/>
</dbReference>
<evidence type="ECO:0000256" key="7">
    <source>
        <dbReference type="ARBA" id="ARBA00022801"/>
    </source>
</evidence>
<evidence type="ECO:0000256" key="9">
    <source>
        <dbReference type="ARBA" id="ARBA00022984"/>
    </source>
</evidence>
<feature type="domain" description="Penicillin-binding protein transpeptidase" evidence="15">
    <location>
        <begin position="325"/>
        <end position="572"/>
    </location>
</feature>
<gene>
    <name evidence="17" type="ORF">KILIM_019_00860</name>
</gene>
<dbReference type="GO" id="GO:0008360">
    <property type="term" value="P:regulation of cell shape"/>
    <property type="evidence" value="ECO:0007669"/>
    <property type="project" value="UniProtKB-KW"/>
</dbReference>
<evidence type="ECO:0000256" key="10">
    <source>
        <dbReference type="ARBA" id="ARBA00023268"/>
    </source>
</evidence>
<reference evidence="17 18" key="1">
    <citation type="submission" date="2012-08" db="EMBL/GenBank/DDBJ databases">
        <title>Whole genome shotgun sequence of Kineosphaera limosa NBRC 100340.</title>
        <authorList>
            <person name="Yoshida I."/>
            <person name="Isaki S."/>
            <person name="Hosoyama A."/>
            <person name="Tsuchikane K."/>
            <person name="Katsumata H."/>
            <person name="Ando Y."/>
            <person name="Ohji S."/>
            <person name="Hamada M."/>
            <person name="Tamura T."/>
            <person name="Yamazoe A."/>
            <person name="Yamazaki S."/>
            <person name="Fujita N."/>
        </authorList>
    </citation>
    <scope>NUCLEOTIDE SEQUENCE [LARGE SCALE GENOMIC DNA]</scope>
    <source>
        <strain evidence="17 18">NBRC 100340</strain>
    </source>
</reference>
<dbReference type="InterPro" id="IPR023346">
    <property type="entry name" value="Lysozyme-like_dom_sf"/>
</dbReference>
<comment type="catalytic activity">
    <reaction evidence="13">
        <text>[GlcNAc-(1-&gt;4)-Mur2Ac(oyl-L-Ala-gamma-D-Glu-L-Lys-D-Ala-D-Ala)](n)-di-trans,octa-cis-undecaprenyl diphosphate + beta-D-GlcNAc-(1-&gt;4)-Mur2Ac(oyl-L-Ala-gamma-D-Glu-L-Lys-D-Ala-D-Ala)-di-trans,octa-cis-undecaprenyl diphosphate = [GlcNAc-(1-&gt;4)-Mur2Ac(oyl-L-Ala-gamma-D-Glu-L-Lys-D-Ala-D-Ala)](n+1)-di-trans,octa-cis-undecaprenyl diphosphate + di-trans,octa-cis-undecaprenyl diphosphate + H(+)</text>
        <dbReference type="Rhea" id="RHEA:23708"/>
        <dbReference type="Rhea" id="RHEA-COMP:9602"/>
        <dbReference type="Rhea" id="RHEA-COMP:9603"/>
        <dbReference type="ChEBI" id="CHEBI:15378"/>
        <dbReference type="ChEBI" id="CHEBI:58405"/>
        <dbReference type="ChEBI" id="CHEBI:60033"/>
        <dbReference type="ChEBI" id="CHEBI:78435"/>
        <dbReference type="EC" id="2.4.99.28"/>
    </reaction>
</comment>
<evidence type="ECO:0000256" key="1">
    <source>
        <dbReference type="ARBA" id="ARBA00007090"/>
    </source>
</evidence>
<proteinExistence type="inferred from homology"/>
<evidence type="ECO:0000256" key="14">
    <source>
        <dbReference type="SAM" id="MobiDB-lite"/>
    </source>
</evidence>
<dbReference type="SUPFAM" id="SSF53955">
    <property type="entry name" value="Lysozyme-like"/>
    <property type="match status" value="1"/>
</dbReference>
<dbReference type="AlphaFoldDB" id="K6WTL1"/>
<feature type="region of interest" description="Disordered" evidence="14">
    <location>
        <begin position="622"/>
        <end position="733"/>
    </location>
</feature>
<dbReference type="InterPro" id="IPR001264">
    <property type="entry name" value="Glyco_trans_51"/>
</dbReference>
<keyword evidence="3" id="KW-0121">Carboxypeptidase</keyword>
<keyword evidence="8" id="KW-0133">Cell shape</keyword>
<comment type="similarity">
    <text evidence="2">In the N-terminal section; belongs to the glycosyltransferase 51 family.</text>
</comment>
<evidence type="ECO:0000256" key="3">
    <source>
        <dbReference type="ARBA" id="ARBA00022645"/>
    </source>
</evidence>
<feature type="non-terminal residue" evidence="17">
    <location>
        <position position="733"/>
    </location>
</feature>
<evidence type="ECO:0000256" key="2">
    <source>
        <dbReference type="ARBA" id="ARBA00007739"/>
    </source>
</evidence>
<keyword evidence="18" id="KW-1185">Reference proteome</keyword>
<dbReference type="Gene3D" id="3.40.710.10">
    <property type="entry name" value="DD-peptidase/beta-lactamase superfamily"/>
    <property type="match status" value="1"/>
</dbReference>
<dbReference type="InterPro" id="IPR050396">
    <property type="entry name" value="Glycosyltr_51/Transpeptidase"/>
</dbReference>
<dbReference type="Pfam" id="PF00912">
    <property type="entry name" value="Transgly"/>
    <property type="match status" value="1"/>
</dbReference>
<dbReference type="GO" id="GO:0030288">
    <property type="term" value="C:outer membrane-bounded periplasmic space"/>
    <property type="evidence" value="ECO:0007669"/>
    <property type="project" value="TreeGrafter"/>
</dbReference>
<dbReference type="GO" id="GO:0009002">
    <property type="term" value="F:serine-type D-Ala-D-Ala carboxypeptidase activity"/>
    <property type="evidence" value="ECO:0007669"/>
    <property type="project" value="UniProtKB-EC"/>
</dbReference>
<evidence type="ECO:0000256" key="12">
    <source>
        <dbReference type="ARBA" id="ARBA00034000"/>
    </source>
</evidence>
<feature type="domain" description="Glycosyl transferase family 51" evidence="16">
    <location>
        <begin position="52"/>
        <end position="226"/>
    </location>
</feature>